<sequence>MSYVKLLYSVFCSHLFVYQPLTTNLLTSLLEQFLKKRKLLQKMQATLNETDVNSGQQCISRDIYL</sequence>
<dbReference type="EMBL" id="JYDP01000004">
    <property type="protein sequence ID" value="KRZ18025.1"/>
    <property type="molecule type" value="Genomic_DNA"/>
</dbReference>
<comment type="caution">
    <text evidence="2">The sequence shown here is derived from an EMBL/GenBank/DDBJ whole genome shotgun (WGS) entry which is preliminary data.</text>
</comment>
<keyword evidence="3" id="KW-1185">Reference proteome</keyword>
<protein>
    <submittedName>
        <fullName evidence="2">Uncharacterized protein</fullName>
    </submittedName>
</protein>
<keyword evidence="1" id="KW-1133">Transmembrane helix</keyword>
<evidence type="ECO:0000256" key="1">
    <source>
        <dbReference type="SAM" id="Phobius"/>
    </source>
</evidence>
<keyword evidence="1" id="KW-0812">Transmembrane</keyword>
<accession>A0A0V1I587</accession>
<gene>
    <name evidence="2" type="ORF">T11_2846</name>
</gene>
<feature type="transmembrane region" description="Helical" evidence="1">
    <location>
        <begin position="6"/>
        <end position="30"/>
    </location>
</feature>
<dbReference type="Proteomes" id="UP000055024">
    <property type="component" value="Unassembled WGS sequence"/>
</dbReference>
<dbReference type="AlphaFoldDB" id="A0A0V1I587"/>
<keyword evidence="1" id="KW-0472">Membrane</keyword>
<evidence type="ECO:0000313" key="3">
    <source>
        <dbReference type="Proteomes" id="UP000055024"/>
    </source>
</evidence>
<name>A0A0V1I587_9BILA</name>
<reference evidence="2 3" key="1">
    <citation type="submission" date="2015-01" db="EMBL/GenBank/DDBJ databases">
        <title>Evolution of Trichinella species and genotypes.</title>
        <authorList>
            <person name="Korhonen P.K."/>
            <person name="Edoardo P."/>
            <person name="Giuseppe L.R."/>
            <person name="Gasser R.B."/>
        </authorList>
    </citation>
    <scope>NUCLEOTIDE SEQUENCE [LARGE SCALE GENOMIC DNA]</scope>
    <source>
        <strain evidence="2">ISS1029</strain>
    </source>
</reference>
<proteinExistence type="predicted"/>
<organism evidence="2 3">
    <name type="scientific">Trichinella zimbabwensis</name>
    <dbReference type="NCBI Taxonomy" id="268475"/>
    <lineage>
        <taxon>Eukaryota</taxon>
        <taxon>Metazoa</taxon>
        <taxon>Ecdysozoa</taxon>
        <taxon>Nematoda</taxon>
        <taxon>Enoplea</taxon>
        <taxon>Dorylaimia</taxon>
        <taxon>Trichinellida</taxon>
        <taxon>Trichinellidae</taxon>
        <taxon>Trichinella</taxon>
    </lineage>
</organism>
<evidence type="ECO:0000313" key="2">
    <source>
        <dbReference type="EMBL" id="KRZ18025.1"/>
    </source>
</evidence>